<dbReference type="AlphaFoldDB" id="A0A061ANY7"/>
<feature type="compositionally biased region" description="Low complexity" evidence="4">
    <location>
        <begin position="561"/>
        <end position="578"/>
    </location>
</feature>
<reference evidence="7" key="1">
    <citation type="journal article" date="2014" name="Genome Announc.">
        <title>Genome sequence of the yeast Cyberlindnera fabianii (Hansenula fabianii).</title>
        <authorList>
            <person name="Freel K.C."/>
            <person name="Sarilar V."/>
            <person name="Neuveglise C."/>
            <person name="Devillers H."/>
            <person name="Friedrich A."/>
            <person name="Schacherer J."/>
        </authorList>
    </citation>
    <scope>NUCLEOTIDE SEQUENCE</scope>
    <source>
        <strain evidence="7">YJS4271</strain>
    </source>
</reference>
<feature type="region of interest" description="Disordered" evidence="4">
    <location>
        <begin position="1"/>
        <end position="30"/>
    </location>
</feature>
<evidence type="ECO:0000259" key="6">
    <source>
        <dbReference type="PROSITE" id="PS51294"/>
    </source>
</evidence>
<dbReference type="OrthoDB" id="3366990at2759"/>
<sequence length="631" mass="69580">MEVDPSLSADKRPADTPLEGEDASKRLRLEQEQDVIETPSVIEPIAQPDTTTKTVMHNGISIPADSALFASIELPQRTELSPLVLMKANLASLPLSLQAHDSLPIRIQFAINSVPLLDNVATQILRLIGVGPYEETLAIITNEEPTPEGLVYRDLVELFEQIKRIYSEEDPFLDLKHIVENTETIGAEGVKNLKDIEDTIDSALRKANLATFLLATLGSIEVGFFFLNEFFLDVFCPSSSSSWFKSQKSGSAVNIIAGKLLKAQAGLFLELKTQAYISALESGSRSKEEILDDIFPDNIDQMLLERRQSTQLTPAEQDFIIRCKSRRDTLLSTPDDQDLSESYDWLIFLKELFNHVSKNIGSLLWGRKGRNTFLAKFNEVAISETIGGSQLSGLSREEIQKRLDDKIKEEEERQIQERDSYKRKHEATAVSSAAGTSSASGSSSGPPRLRNIMRRPWTPEEESALVEALEGYGPHWAKILEFYGPGGKVNEALKGRTQVQLKDKARNWKMSYLKNGKAVPHYLQKVTGELERDQKVAIARRTKTARIRAHNEALKGAVDKTATPTPTVSTPAPTATEAGTSTPAKVTTDNATPSENSEKTDAADSETSKAKEDVGADTEGPVAEGEQTTDK</sequence>
<evidence type="ECO:0000313" key="7">
    <source>
        <dbReference type="EMBL" id="CDR37055.1"/>
    </source>
</evidence>
<dbReference type="InterPro" id="IPR001005">
    <property type="entry name" value="SANT/Myb"/>
</dbReference>
<dbReference type="GO" id="GO:0042803">
    <property type="term" value="F:protein homodimerization activity"/>
    <property type="evidence" value="ECO:0007669"/>
    <property type="project" value="InterPro"/>
</dbReference>
<dbReference type="Gene3D" id="1.10.10.60">
    <property type="entry name" value="Homeodomain-like"/>
    <property type="match status" value="1"/>
</dbReference>
<evidence type="ECO:0000256" key="3">
    <source>
        <dbReference type="ARBA" id="ARBA00023306"/>
    </source>
</evidence>
<dbReference type="PROSITE" id="PS51294">
    <property type="entry name" value="HTH_MYB"/>
    <property type="match status" value="1"/>
</dbReference>
<gene>
    <name evidence="8" type="ORF">BON22_0533</name>
    <name evidence="7" type="ORF">CYFA0S_01e06854g</name>
</gene>
<keyword evidence="3" id="KW-0131">Cell cycle</keyword>
<dbReference type="InterPro" id="IPR009057">
    <property type="entry name" value="Homeodomain-like_sf"/>
</dbReference>
<feature type="compositionally biased region" description="Low complexity" evidence="4">
    <location>
        <begin position="428"/>
        <end position="445"/>
    </location>
</feature>
<reference evidence="8" key="3">
    <citation type="submission" date="2017-01" db="EMBL/GenBank/DDBJ databases">
        <authorList>
            <person name="Mah S.A."/>
            <person name="Swanson W.J."/>
            <person name="Moy G.W."/>
            <person name="Vacquier V.D."/>
        </authorList>
    </citation>
    <scope>NUCLEOTIDE SEQUENCE [LARGE SCALE GENOMIC DNA]</scope>
    <source>
        <strain evidence="8">65</strain>
    </source>
</reference>
<dbReference type="EMBL" id="LK052886">
    <property type="protein sequence ID" value="CDR37055.1"/>
    <property type="molecule type" value="Genomic_DNA"/>
</dbReference>
<feature type="domain" description="HTH myb-type" evidence="6">
    <location>
        <begin position="449"/>
        <end position="505"/>
    </location>
</feature>
<dbReference type="GO" id="GO:0010833">
    <property type="term" value="P:telomere maintenance via telomere lengthening"/>
    <property type="evidence" value="ECO:0007669"/>
    <property type="project" value="TreeGrafter"/>
</dbReference>
<protein>
    <submittedName>
        <fullName evidence="7">CYFA0S01e06854g1_1</fullName>
    </submittedName>
    <submittedName>
        <fullName evidence="8">Transcription factor TBF1</fullName>
    </submittedName>
</protein>
<dbReference type="VEuPathDB" id="FungiDB:BON22_0533"/>
<dbReference type="STRING" id="36022.A0A061ANY7"/>
<feature type="domain" description="Myb-like" evidence="5">
    <location>
        <begin position="449"/>
        <end position="509"/>
    </location>
</feature>
<feature type="region of interest" description="Disordered" evidence="4">
    <location>
        <begin position="405"/>
        <end position="452"/>
    </location>
</feature>
<dbReference type="Pfam" id="PF00249">
    <property type="entry name" value="Myb_DNA-binding"/>
    <property type="match status" value="1"/>
</dbReference>
<dbReference type="SUPFAM" id="SSF46689">
    <property type="entry name" value="Homeodomain-like"/>
    <property type="match status" value="1"/>
</dbReference>
<dbReference type="FunFam" id="1.10.10.60:FF:000137">
    <property type="entry name" value="MYB DNA binding protein"/>
    <property type="match status" value="1"/>
</dbReference>
<dbReference type="PANTHER" id="PTHR47807">
    <property type="entry name" value="PROTEIN TBF1"/>
    <property type="match status" value="1"/>
</dbReference>
<dbReference type="GO" id="GO:0003691">
    <property type="term" value="F:double-stranded telomeric DNA binding"/>
    <property type="evidence" value="ECO:0007669"/>
    <property type="project" value="TreeGrafter"/>
</dbReference>
<evidence type="ECO:0000313" key="9">
    <source>
        <dbReference type="Proteomes" id="UP000189513"/>
    </source>
</evidence>
<keyword evidence="2" id="KW-0539">Nucleus</keyword>
<dbReference type="InterPro" id="IPR013867">
    <property type="entry name" value="Telomere_rpt-bd_fac_dimer_dom"/>
</dbReference>
<dbReference type="EMBL" id="MPUK01000001">
    <property type="protein sequence ID" value="ONH69390.1"/>
    <property type="molecule type" value="Genomic_DNA"/>
</dbReference>
<organism evidence="7">
    <name type="scientific">Cyberlindnera fabianii</name>
    <name type="common">Yeast</name>
    <name type="synonym">Hansenula fabianii</name>
    <dbReference type="NCBI Taxonomy" id="36022"/>
    <lineage>
        <taxon>Eukaryota</taxon>
        <taxon>Fungi</taxon>
        <taxon>Dikarya</taxon>
        <taxon>Ascomycota</taxon>
        <taxon>Saccharomycotina</taxon>
        <taxon>Saccharomycetes</taxon>
        <taxon>Phaffomycetales</taxon>
        <taxon>Phaffomycetaceae</taxon>
        <taxon>Cyberlindnera</taxon>
    </lineage>
</organism>
<keyword evidence="9" id="KW-1185">Reference proteome</keyword>
<evidence type="ECO:0000256" key="2">
    <source>
        <dbReference type="ARBA" id="ARBA00023242"/>
    </source>
</evidence>
<dbReference type="OMA" id="IQEQQIH"/>
<reference evidence="9" key="2">
    <citation type="journal article" date="2017" name="Genome Announc.">
        <title>Genome sequences of Cyberlindnera fabianii 65, Pichia kudriavzevii 129, and Saccharomyces cerevisiae 131 isolated from fermented masau fruits in Zimbabwe.</title>
        <authorList>
            <person name="van Rijswijck I.M.H."/>
            <person name="Derks M.F.L."/>
            <person name="Abee T."/>
            <person name="de Ridder D."/>
            <person name="Smid E.J."/>
        </authorList>
    </citation>
    <scope>NUCLEOTIDE SEQUENCE [LARGE SCALE GENOMIC DNA]</scope>
    <source>
        <strain evidence="9">65</strain>
    </source>
</reference>
<dbReference type="CDD" id="cd11660">
    <property type="entry name" value="SANT_TRF"/>
    <property type="match status" value="1"/>
</dbReference>
<dbReference type="PANTHER" id="PTHR47807:SF1">
    <property type="entry name" value="PROTEIN TBF1"/>
    <property type="match status" value="1"/>
</dbReference>
<name>A0A061ANY7_CYBFA</name>
<dbReference type="PROSITE" id="PS50090">
    <property type="entry name" value="MYB_LIKE"/>
    <property type="match status" value="1"/>
</dbReference>
<evidence type="ECO:0000256" key="4">
    <source>
        <dbReference type="SAM" id="MobiDB-lite"/>
    </source>
</evidence>
<dbReference type="SMART" id="SM00717">
    <property type="entry name" value="SANT"/>
    <property type="match status" value="1"/>
</dbReference>
<proteinExistence type="predicted"/>
<dbReference type="InterPro" id="IPR017930">
    <property type="entry name" value="Myb_dom"/>
</dbReference>
<evidence type="ECO:0000259" key="5">
    <source>
        <dbReference type="PROSITE" id="PS50090"/>
    </source>
</evidence>
<feature type="compositionally biased region" description="Basic and acidic residues" evidence="4">
    <location>
        <begin position="405"/>
        <end position="420"/>
    </location>
</feature>
<evidence type="ECO:0000256" key="1">
    <source>
        <dbReference type="ARBA" id="ARBA00023125"/>
    </source>
</evidence>
<keyword evidence="1" id="KW-0238">DNA-binding</keyword>
<dbReference type="Pfam" id="PF08558">
    <property type="entry name" value="TRF"/>
    <property type="match status" value="1"/>
</dbReference>
<feature type="compositionally biased region" description="Polar residues" evidence="4">
    <location>
        <begin position="579"/>
        <end position="595"/>
    </location>
</feature>
<dbReference type="InterPro" id="IPR052833">
    <property type="entry name" value="Telomeric_DNA-bd_trans-reg"/>
</dbReference>
<dbReference type="Proteomes" id="UP000189513">
    <property type="component" value="Unassembled WGS sequence"/>
</dbReference>
<feature type="region of interest" description="Disordered" evidence="4">
    <location>
        <begin position="549"/>
        <end position="631"/>
    </location>
</feature>
<feature type="compositionally biased region" description="Basic and acidic residues" evidence="4">
    <location>
        <begin position="596"/>
        <end position="614"/>
    </location>
</feature>
<evidence type="ECO:0000313" key="8">
    <source>
        <dbReference type="EMBL" id="ONH69390.1"/>
    </source>
</evidence>
<accession>A0A061ANY7</accession>